<keyword evidence="2" id="KW-1185">Reference proteome</keyword>
<evidence type="ECO:0000313" key="1">
    <source>
        <dbReference type="EMBL" id="GBM49991.1"/>
    </source>
</evidence>
<protein>
    <submittedName>
        <fullName evidence="1">Uncharacterized protein</fullName>
    </submittedName>
</protein>
<accession>A0A4Y2G9E6</accession>
<comment type="caution">
    <text evidence="1">The sequence shown here is derived from an EMBL/GenBank/DDBJ whole genome shotgun (WGS) entry which is preliminary data.</text>
</comment>
<dbReference type="EMBL" id="BGPR01001280">
    <property type="protein sequence ID" value="GBM49991.1"/>
    <property type="molecule type" value="Genomic_DNA"/>
</dbReference>
<dbReference type="Proteomes" id="UP000499080">
    <property type="component" value="Unassembled WGS sequence"/>
</dbReference>
<gene>
    <name evidence="1" type="ORF">AVEN_210100_1</name>
</gene>
<reference evidence="1 2" key="1">
    <citation type="journal article" date="2019" name="Sci. Rep.">
        <title>Orb-weaving spider Araneus ventricosus genome elucidates the spidroin gene catalogue.</title>
        <authorList>
            <person name="Kono N."/>
            <person name="Nakamura H."/>
            <person name="Ohtoshi R."/>
            <person name="Moran D.A.P."/>
            <person name="Shinohara A."/>
            <person name="Yoshida Y."/>
            <person name="Fujiwara M."/>
            <person name="Mori M."/>
            <person name="Tomita M."/>
            <person name="Arakawa K."/>
        </authorList>
    </citation>
    <scope>NUCLEOTIDE SEQUENCE [LARGE SCALE GENOMIC DNA]</scope>
</reference>
<proteinExistence type="predicted"/>
<dbReference type="AlphaFoldDB" id="A0A4Y2G9E6"/>
<organism evidence="1 2">
    <name type="scientific">Araneus ventricosus</name>
    <name type="common">Orbweaver spider</name>
    <name type="synonym">Epeira ventricosa</name>
    <dbReference type="NCBI Taxonomy" id="182803"/>
    <lineage>
        <taxon>Eukaryota</taxon>
        <taxon>Metazoa</taxon>
        <taxon>Ecdysozoa</taxon>
        <taxon>Arthropoda</taxon>
        <taxon>Chelicerata</taxon>
        <taxon>Arachnida</taxon>
        <taxon>Araneae</taxon>
        <taxon>Araneomorphae</taxon>
        <taxon>Entelegynae</taxon>
        <taxon>Araneoidea</taxon>
        <taxon>Araneidae</taxon>
        <taxon>Araneus</taxon>
    </lineage>
</organism>
<sequence>MAFRKCTVEQIEERVIACGADISLGDIHFYYQLLARKDPSEKTPEQMIKLQTATEKTKFLESTNALEFLDHHAILCTLLILTKILLLSLSA</sequence>
<evidence type="ECO:0000313" key="2">
    <source>
        <dbReference type="Proteomes" id="UP000499080"/>
    </source>
</evidence>
<name>A0A4Y2G9E6_ARAVE</name>